<comment type="caution">
    <text evidence="1">The sequence shown here is derived from an EMBL/GenBank/DDBJ whole genome shotgun (WGS) entry which is preliminary data.</text>
</comment>
<organism evidence="1 2">
    <name type="scientific">Dermatophagoides pteronyssinus</name>
    <name type="common">European house dust mite</name>
    <dbReference type="NCBI Taxonomy" id="6956"/>
    <lineage>
        <taxon>Eukaryota</taxon>
        <taxon>Metazoa</taxon>
        <taxon>Ecdysozoa</taxon>
        <taxon>Arthropoda</taxon>
        <taxon>Chelicerata</taxon>
        <taxon>Arachnida</taxon>
        <taxon>Acari</taxon>
        <taxon>Acariformes</taxon>
        <taxon>Sarcoptiformes</taxon>
        <taxon>Astigmata</taxon>
        <taxon>Psoroptidia</taxon>
        <taxon>Analgoidea</taxon>
        <taxon>Pyroglyphidae</taxon>
        <taxon>Dermatophagoidinae</taxon>
        <taxon>Dermatophagoides</taxon>
    </lineage>
</organism>
<accession>A0ABQ8IY09</accession>
<evidence type="ECO:0000313" key="2">
    <source>
        <dbReference type="Proteomes" id="UP000887458"/>
    </source>
</evidence>
<keyword evidence="2" id="KW-1185">Reference proteome</keyword>
<reference evidence="1 2" key="2">
    <citation type="journal article" date="2022" name="Mol. Biol. Evol.">
        <title>Comparative Genomics Reveals Insights into the Divergent Evolution of Astigmatic Mites and Household Pest Adaptations.</title>
        <authorList>
            <person name="Xiong Q."/>
            <person name="Wan A.T."/>
            <person name="Liu X."/>
            <person name="Fung C.S."/>
            <person name="Xiao X."/>
            <person name="Malainual N."/>
            <person name="Hou J."/>
            <person name="Wang L."/>
            <person name="Wang M."/>
            <person name="Yang K.Y."/>
            <person name="Cui Y."/>
            <person name="Leung E.L."/>
            <person name="Nong W."/>
            <person name="Shin S.K."/>
            <person name="Au S.W."/>
            <person name="Jeong K.Y."/>
            <person name="Chew F.T."/>
            <person name="Hui J.H."/>
            <person name="Leung T.F."/>
            <person name="Tungtrongchitr A."/>
            <person name="Zhong N."/>
            <person name="Liu Z."/>
            <person name="Tsui S.K."/>
        </authorList>
    </citation>
    <scope>NUCLEOTIDE SEQUENCE [LARGE SCALE GENOMIC DNA]</scope>
    <source>
        <strain evidence="1">Derp</strain>
    </source>
</reference>
<dbReference type="Proteomes" id="UP000887458">
    <property type="component" value="Unassembled WGS sequence"/>
</dbReference>
<protein>
    <submittedName>
        <fullName evidence="1">Uncharacterized protein</fullName>
    </submittedName>
</protein>
<evidence type="ECO:0000313" key="1">
    <source>
        <dbReference type="EMBL" id="KAH9415165.1"/>
    </source>
</evidence>
<sequence>MVEIQSHLTIIIIKLNNHHHLQVRFTRDRFAAAAVILLCPKNSLSSHLKRKAKQYSQTRFVHEI</sequence>
<dbReference type="EMBL" id="NJHN03000099">
    <property type="protein sequence ID" value="KAH9415165.1"/>
    <property type="molecule type" value="Genomic_DNA"/>
</dbReference>
<proteinExistence type="predicted"/>
<gene>
    <name evidence="1" type="ORF">DERP_006255</name>
</gene>
<name>A0ABQ8IY09_DERPT</name>
<reference evidence="1 2" key="1">
    <citation type="journal article" date="2018" name="J. Allergy Clin. Immunol.">
        <title>High-quality assembly of Dermatophagoides pteronyssinus genome and transcriptome reveals a wide range of novel allergens.</title>
        <authorList>
            <person name="Liu X.Y."/>
            <person name="Yang K.Y."/>
            <person name="Wang M.Q."/>
            <person name="Kwok J.S."/>
            <person name="Zeng X."/>
            <person name="Yang Z."/>
            <person name="Xiao X.J."/>
            <person name="Lau C.P."/>
            <person name="Li Y."/>
            <person name="Huang Z.M."/>
            <person name="Ba J.G."/>
            <person name="Yim A.K."/>
            <person name="Ouyang C.Y."/>
            <person name="Ngai S.M."/>
            <person name="Chan T.F."/>
            <person name="Leung E.L."/>
            <person name="Liu L."/>
            <person name="Liu Z.G."/>
            <person name="Tsui S.K."/>
        </authorList>
    </citation>
    <scope>NUCLEOTIDE SEQUENCE [LARGE SCALE GENOMIC DNA]</scope>
    <source>
        <strain evidence="1">Derp</strain>
    </source>
</reference>